<dbReference type="SUPFAM" id="SSF56219">
    <property type="entry name" value="DNase I-like"/>
    <property type="match status" value="1"/>
</dbReference>
<dbReference type="Proteomes" id="UP001458880">
    <property type="component" value="Unassembled WGS sequence"/>
</dbReference>
<accession>A0AAW1J0I2</accession>
<dbReference type="AlphaFoldDB" id="A0AAW1J0I2"/>
<evidence type="ECO:0000313" key="1">
    <source>
        <dbReference type="EMBL" id="KAK9696476.1"/>
    </source>
</evidence>
<gene>
    <name evidence="1" type="ORF">QE152_g31876</name>
</gene>
<protein>
    <submittedName>
        <fullName evidence="1">Uncharacterized protein</fullName>
    </submittedName>
</protein>
<keyword evidence="2" id="KW-1185">Reference proteome</keyword>
<dbReference type="EMBL" id="JASPKY010000450">
    <property type="protein sequence ID" value="KAK9696476.1"/>
    <property type="molecule type" value="Genomic_DNA"/>
</dbReference>
<dbReference type="InterPro" id="IPR036691">
    <property type="entry name" value="Endo/exonu/phosph_ase_sf"/>
</dbReference>
<evidence type="ECO:0000313" key="2">
    <source>
        <dbReference type="Proteomes" id="UP001458880"/>
    </source>
</evidence>
<comment type="caution">
    <text evidence="1">The sequence shown here is derived from an EMBL/GenBank/DDBJ whole genome shotgun (WGS) entry which is preliminary data.</text>
</comment>
<sequence length="92" mass="10597">MTSDVLINLMNTAETPENNDNVAKEATEVELPQLDILYISFALQLNDLNIVQWNAQSAVAKRPQLEYMILKYNIHIAVLCETWYKPQQLISF</sequence>
<proteinExistence type="predicted"/>
<dbReference type="Gene3D" id="3.60.10.10">
    <property type="entry name" value="Endonuclease/exonuclease/phosphatase"/>
    <property type="match status" value="1"/>
</dbReference>
<reference evidence="1 2" key="1">
    <citation type="journal article" date="2024" name="BMC Genomics">
        <title>De novo assembly and annotation of Popillia japonica's genome with initial clues to its potential as an invasive pest.</title>
        <authorList>
            <person name="Cucini C."/>
            <person name="Boschi S."/>
            <person name="Funari R."/>
            <person name="Cardaioli E."/>
            <person name="Iannotti N."/>
            <person name="Marturano G."/>
            <person name="Paoli F."/>
            <person name="Bruttini M."/>
            <person name="Carapelli A."/>
            <person name="Frati F."/>
            <person name="Nardi F."/>
        </authorList>
    </citation>
    <scope>NUCLEOTIDE SEQUENCE [LARGE SCALE GENOMIC DNA]</scope>
    <source>
        <strain evidence="1">DMR45628</strain>
    </source>
</reference>
<organism evidence="1 2">
    <name type="scientific">Popillia japonica</name>
    <name type="common">Japanese beetle</name>
    <dbReference type="NCBI Taxonomy" id="7064"/>
    <lineage>
        <taxon>Eukaryota</taxon>
        <taxon>Metazoa</taxon>
        <taxon>Ecdysozoa</taxon>
        <taxon>Arthropoda</taxon>
        <taxon>Hexapoda</taxon>
        <taxon>Insecta</taxon>
        <taxon>Pterygota</taxon>
        <taxon>Neoptera</taxon>
        <taxon>Endopterygota</taxon>
        <taxon>Coleoptera</taxon>
        <taxon>Polyphaga</taxon>
        <taxon>Scarabaeiformia</taxon>
        <taxon>Scarabaeidae</taxon>
        <taxon>Rutelinae</taxon>
        <taxon>Popillia</taxon>
    </lineage>
</organism>
<name>A0AAW1J0I2_POPJA</name>